<gene>
    <name evidence="2" type="ORF">JQU52_02755</name>
</gene>
<feature type="coiled-coil region" evidence="1">
    <location>
        <begin position="173"/>
        <end position="207"/>
    </location>
</feature>
<name>A0A892ZKY1_9NEIS</name>
<dbReference type="AlphaFoldDB" id="A0A892ZKY1"/>
<accession>A0A892ZKY1</accession>
<reference evidence="2" key="1">
    <citation type="submission" date="2021-02" db="EMBL/GenBank/DDBJ databases">
        <title>Neisseriaceae sp. 26B isolated from the cloaca of a Common Toad-headed Turtle (Mesoclemmys nasuta).</title>
        <authorList>
            <person name="Spergser J."/>
            <person name="Busse H.-J."/>
        </authorList>
    </citation>
    <scope>NUCLEOTIDE SEQUENCE</scope>
    <source>
        <strain evidence="2">26B</strain>
    </source>
</reference>
<keyword evidence="1" id="KW-0175">Coiled coil</keyword>
<evidence type="ECO:0000313" key="2">
    <source>
        <dbReference type="EMBL" id="QRQ82346.1"/>
    </source>
</evidence>
<organism evidence="2 3">
    <name type="scientific">Paralysiella testudinis</name>
    <dbReference type="NCBI Taxonomy" id="2809020"/>
    <lineage>
        <taxon>Bacteria</taxon>
        <taxon>Pseudomonadati</taxon>
        <taxon>Pseudomonadota</taxon>
        <taxon>Betaproteobacteria</taxon>
        <taxon>Neisseriales</taxon>
        <taxon>Neisseriaceae</taxon>
        <taxon>Paralysiella</taxon>
    </lineage>
</organism>
<dbReference type="EMBL" id="CP069798">
    <property type="protein sequence ID" value="QRQ82346.1"/>
    <property type="molecule type" value="Genomic_DNA"/>
</dbReference>
<dbReference type="RefSeq" id="WP_230339631.1">
    <property type="nucleotide sequence ID" value="NZ_CP069798.1"/>
</dbReference>
<evidence type="ECO:0000313" key="3">
    <source>
        <dbReference type="Proteomes" id="UP000653156"/>
    </source>
</evidence>
<evidence type="ECO:0000256" key="1">
    <source>
        <dbReference type="SAM" id="Coils"/>
    </source>
</evidence>
<dbReference type="Proteomes" id="UP000653156">
    <property type="component" value="Chromosome"/>
</dbReference>
<keyword evidence="3" id="KW-1185">Reference proteome</keyword>
<dbReference type="KEGG" id="ptes:JQU52_02755"/>
<protein>
    <submittedName>
        <fullName evidence="2">Uncharacterized protein</fullName>
    </submittedName>
</protein>
<feature type="coiled-coil region" evidence="1">
    <location>
        <begin position="19"/>
        <end position="46"/>
    </location>
</feature>
<sequence length="214" mass="23677">MTTKPKIIQSALAAISGELKKMREERTSTAAEIGKLQAEIKRLQDMPVSRADFGLLLQEHIAAQAQRTDAALLHDLQDVKKTFDGQSIEYNQYNKRGMAEMEVHRFGDFPDWIFSYNLLANPAGGVLASGQLKARELQSLLCWLLPEVIHSKIMAVINEQIGAEWGNDTLPSVAERREQIADMQAEIASLQARLAELDAALAELGSSFHHPAAD</sequence>
<proteinExistence type="predicted"/>